<dbReference type="Pfam" id="PF15594">
    <property type="entry name" value="Imm50"/>
    <property type="match status" value="1"/>
</dbReference>
<protein>
    <submittedName>
        <fullName evidence="1">Uncharacterized protein</fullName>
    </submittedName>
</protein>
<dbReference type="EMBL" id="FKBS01000017">
    <property type="protein sequence ID" value="SAI43553.1"/>
    <property type="molecule type" value="Genomic_DNA"/>
</dbReference>
<evidence type="ECO:0000313" key="1">
    <source>
        <dbReference type="EMBL" id="SAI43553.1"/>
    </source>
</evidence>
<proteinExistence type="predicted"/>
<sequence>MDIKALIPGAERVIEMLGCWPSFHGAEVVSFSVARALPGQAPSTTANLFVHVRANHGEEIAAASGQGSHSALIELVMHDIEHLALYDFNEQNILDLIDFSQSGGTLIAVEIVSDWGVGGAVRCAHAEVGQILSLA</sequence>
<dbReference type="InterPro" id="IPR028957">
    <property type="entry name" value="Imm50"/>
</dbReference>
<dbReference type="OrthoDB" id="882829at2"/>
<gene>
    <name evidence="1" type="ORF">SAMEA1982600_03559</name>
</gene>
<name>A0A157QCD9_9BORD</name>
<accession>A0A157QCD9</accession>
<evidence type="ECO:0000313" key="2">
    <source>
        <dbReference type="Proteomes" id="UP000077037"/>
    </source>
</evidence>
<organism evidence="1 2">
    <name type="scientific">Bordetella ansorpii</name>
    <dbReference type="NCBI Taxonomy" id="288768"/>
    <lineage>
        <taxon>Bacteria</taxon>
        <taxon>Pseudomonadati</taxon>
        <taxon>Pseudomonadota</taxon>
        <taxon>Betaproteobacteria</taxon>
        <taxon>Burkholderiales</taxon>
        <taxon>Alcaligenaceae</taxon>
        <taxon>Bordetella</taxon>
    </lineage>
</organism>
<reference evidence="1 2" key="1">
    <citation type="submission" date="2016-03" db="EMBL/GenBank/DDBJ databases">
        <authorList>
            <consortium name="Pathogen Informatics"/>
        </authorList>
    </citation>
    <scope>NUCLEOTIDE SEQUENCE [LARGE SCALE GENOMIC DNA]</scope>
    <source>
        <strain evidence="1 2">NCTC13364</strain>
    </source>
</reference>
<dbReference type="RefSeq" id="WP_066416002.1">
    <property type="nucleotide sequence ID" value="NZ_FKBS01000017.1"/>
</dbReference>
<dbReference type="AlphaFoldDB" id="A0A157QCD9"/>
<dbReference type="Proteomes" id="UP000077037">
    <property type="component" value="Unassembled WGS sequence"/>
</dbReference>